<name>A0A4U1IFU6_9BURK</name>
<proteinExistence type="predicted"/>
<keyword evidence="2" id="KW-1185">Reference proteome</keyword>
<dbReference type="Proteomes" id="UP000305539">
    <property type="component" value="Unassembled WGS sequence"/>
</dbReference>
<protein>
    <submittedName>
        <fullName evidence="1">Uncharacterized protein</fullName>
    </submittedName>
</protein>
<reference evidence="1 2" key="1">
    <citation type="submission" date="2019-04" db="EMBL/GenBank/DDBJ databases">
        <title>Trinickia sp. 7GSK02, isolated from subtropical forest soil.</title>
        <authorList>
            <person name="Gao Z.-H."/>
            <person name="Qiu L.-H."/>
        </authorList>
    </citation>
    <scope>NUCLEOTIDE SEQUENCE [LARGE SCALE GENOMIC DNA]</scope>
    <source>
        <strain evidence="1 2">7GSK02</strain>
    </source>
</reference>
<comment type="caution">
    <text evidence="1">The sequence shown here is derived from an EMBL/GenBank/DDBJ whole genome shotgun (WGS) entry which is preliminary data.</text>
</comment>
<accession>A0A4U1IFU6</accession>
<sequence length="110" mass="12158">MAASDTTTALHGACQVWHQQDGRHDCRHDVAAARHPVQRAPGGLSSSSIVTSQVMHTLGESVYEGTQAAVHNVINQVRASRRPRMELDPYGSKNQVHLKLMDETRDYVAR</sequence>
<gene>
    <name evidence="1" type="ORF">FAZ69_02770</name>
</gene>
<organism evidence="1 2">
    <name type="scientific">Trinickia terrae</name>
    <dbReference type="NCBI Taxonomy" id="2571161"/>
    <lineage>
        <taxon>Bacteria</taxon>
        <taxon>Pseudomonadati</taxon>
        <taxon>Pseudomonadota</taxon>
        <taxon>Betaproteobacteria</taxon>
        <taxon>Burkholderiales</taxon>
        <taxon>Burkholderiaceae</taxon>
        <taxon>Trinickia</taxon>
    </lineage>
</organism>
<evidence type="ECO:0000313" key="2">
    <source>
        <dbReference type="Proteomes" id="UP000305539"/>
    </source>
</evidence>
<dbReference type="EMBL" id="SWJE01000001">
    <property type="protein sequence ID" value="TKC92608.1"/>
    <property type="molecule type" value="Genomic_DNA"/>
</dbReference>
<dbReference type="RefSeq" id="WP_136892391.1">
    <property type="nucleotide sequence ID" value="NZ_SWJE01000001.1"/>
</dbReference>
<dbReference type="AlphaFoldDB" id="A0A4U1IFU6"/>
<evidence type="ECO:0000313" key="1">
    <source>
        <dbReference type="EMBL" id="TKC92608.1"/>
    </source>
</evidence>